<proteinExistence type="inferred from homology"/>
<accession>A0AAW0QD87</accession>
<dbReference type="InterPro" id="IPR011650">
    <property type="entry name" value="Peptidase_M20_dimer"/>
</dbReference>
<name>A0AAW0QD87_9PEZI</name>
<dbReference type="PROSITE" id="PS00759">
    <property type="entry name" value="ARGE_DAPE_CPG2_2"/>
    <property type="match status" value="1"/>
</dbReference>
<comment type="similarity">
    <text evidence="2">Belongs to the peptidase M20A family.</text>
</comment>
<evidence type="ECO:0000313" key="8">
    <source>
        <dbReference type="EMBL" id="KAK8097251.1"/>
    </source>
</evidence>
<dbReference type="Pfam" id="PF01546">
    <property type="entry name" value="Peptidase_M20"/>
    <property type="match status" value="1"/>
</dbReference>
<evidence type="ECO:0000256" key="1">
    <source>
        <dbReference type="ARBA" id="ARBA00001947"/>
    </source>
</evidence>
<dbReference type="InterPro" id="IPR001261">
    <property type="entry name" value="ArgE/DapE_CS"/>
</dbReference>
<protein>
    <recommendedName>
        <fullName evidence="7">Peptidase M20 dimerisation domain-containing protein</fullName>
    </recommendedName>
</protein>
<dbReference type="InterPro" id="IPR050072">
    <property type="entry name" value="Peptidase_M20A"/>
</dbReference>
<dbReference type="CDD" id="cd05652">
    <property type="entry name" value="M20_ArgE_DapE-like_fungal"/>
    <property type="match status" value="1"/>
</dbReference>
<reference evidence="8 9" key="1">
    <citation type="submission" date="2023-01" db="EMBL/GenBank/DDBJ databases">
        <title>Analysis of 21 Apiospora genomes using comparative genomics revels a genus with tremendous synthesis potential of carbohydrate active enzymes and secondary metabolites.</title>
        <authorList>
            <person name="Sorensen T."/>
        </authorList>
    </citation>
    <scope>NUCLEOTIDE SEQUENCE [LARGE SCALE GENOMIC DNA]</scope>
    <source>
        <strain evidence="8 9">CBS 117206</strain>
    </source>
</reference>
<keyword evidence="9" id="KW-1185">Reference proteome</keyword>
<evidence type="ECO:0000256" key="5">
    <source>
        <dbReference type="ARBA" id="ARBA00022833"/>
    </source>
</evidence>
<feature type="chain" id="PRO_5043968022" description="Peptidase M20 dimerisation domain-containing protein" evidence="6">
    <location>
        <begin position="21"/>
        <end position="389"/>
    </location>
</feature>
<dbReference type="SUPFAM" id="SSF55031">
    <property type="entry name" value="Bacterial exopeptidase dimerisation domain"/>
    <property type="match status" value="1"/>
</dbReference>
<dbReference type="Pfam" id="PF07687">
    <property type="entry name" value="M20_dimer"/>
    <property type="match status" value="1"/>
</dbReference>
<evidence type="ECO:0000256" key="2">
    <source>
        <dbReference type="ARBA" id="ARBA00006247"/>
    </source>
</evidence>
<organism evidence="8 9">
    <name type="scientific">Apiospora kogelbergensis</name>
    <dbReference type="NCBI Taxonomy" id="1337665"/>
    <lineage>
        <taxon>Eukaryota</taxon>
        <taxon>Fungi</taxon>
        <taxon>Dikarya</taxon>
        <taxon>Ascomycota</taxon>
        <taxon>Pezizomycotina</taxon>
        <taxon>Sordariomycetes</taxon>
        <taxon>Xylariomycetidae</taxon>
        <taxon>Amphisphaeriales</taxon>
        <taxon>Apiosporaceae</taxon>
        <taxon>Apiospora</taxon>
    </lineage>
</organism>
<keyword evidence="5" id="KW-0862">Zinc</keyword>
<keyword evidence="6" id="KW-0732">Signal</keyword>
<dbReference type="InterPro" id="IPR002933">
    <property type="entry name" value="Peptidase_M20"/>
</dbReference>
<dbReference type="SUPFAM" id="SSF53187">
    <property type="entry name" value="Zn-dependent exopeptidases"/>
    <property type="match status" value="1"/>
</dbReference>
<evidence type="ECO:0000256" key="6">
    <source>
        <dbReference type="SAM" id="SignalP"/>
    </source>
</evidence>
<dbReference type="AlphaFoldDB" id="A0AAW0QD87"/>
<keyword evidence="4" id="KW-0378">Hydrolase</keyword>
<keyword evidence="3" id="KW-0479">Metal-binding</keyword>
<evidence type="ECO:0000259" key="7">
    <source>
        <dbReference type="Pfam" id="PF07687"/>
    </source>
</evidence>
<dbReference type="EMBL" id="JAQQWP010000010">
    <property type="protein sequence ID" value="KAK8097251.1"/>
    <property type="molecule type" value="Genomic_DNA"/>
</dbReference>
<comment type="caution">
    <text evidence="8">The sequence shown here is derived from an EMBL/GenBank/DDBJ whole genome shotgun (WGS) entry which is preliminary data.</text>
</comment>
<dbReference type="InterPro" id="IPR036264">
    <property type="entry name" value="Bact_exopeptidase_dim_dom"/>
</dbReference>
<evidence type="ECO:0000256" key="3">
    <source>
        <dbReference type="ARBA" id="ARBA00022723"/>
    </source>
</evidence>
<feature type="signal peptide" evidence="6">
    <location>
        <begin position="1"/>
        <end position="20"/>
    </location>
</feature>
<evidence type="ECO:0000256" key="4">
    <source>
        <dbReference type="ARBA" id="ARBA00022801"/>
    </source>
</evidence>
<dbReference type="Gene3D" id="3.30.70.360">
    <property type="match status" value="1"/>
</dbReference>
<comment type="cofactor">
    <cofactor evidence="1">
        <name>Zn(2+)</name>
        <dbReference type="ChEBI" id="CHEBI:29105"/>
    </cofactor>
</comment>
<dbReference type="GO" id="GO:0046872">
    <property type="term" value="F:metal ion binding"/>
    <property type="evidence" value="ECO:0007669"/>
    <property type="project" value="UniProtKB-KW"/>
</dbReference>
<feature type="domain" description="Peptidase M20 dimerisation" evidence="7">
    <location>
        <begin position="198"/>
        <end position="300"/>
    </location>
</feature>
<evidence type="ECO:0000313" key="9">
    <source>
        <dbReference type="Proteomes" id="UP001392437"/>
    </source>
</evidence>
<gene>
    <name evidence="8" type="ORF">PG999_013195</name>
</gene>
<dbReference type="Proteomes" id="UP001392437">
    <property type="component" value="Unassembled WGS sequence"/>
</dbReference>
<dbReference type="PANTHER" id="PTHR43808">
    <property type="entry name" value="ACETYLORNITHINE DEACETYLASE"/>
    <property type="match status" value="1"/>
</dbReference>
<sequence length="389" mass="41658">MKTLRLTHSLLYAGLALSRAWNIQQPLSDHGASLGSSDLLELHKSLVEIPSISGSEGEVGRFLHKYLKQRGYTVYAQPIGTYSEGRQNILAYLGDSNQTRVLVTSHIDTVPSFLPYERRGSKIWGRGTVDAKGSVAAQIAAVELLRSANEIAEKGDVALLFVVGEENGGGGMHAANELGLAWEAVIFGEPTELKLARGHKGGMVVVLTAEGKAGHSGYPELGTNAIDLLVCGLAGLQSAELPWSEEFGNTTLNVGVIQGGVAANVIPAQASATAVVRLATDRVDETKAIIERAVQRASPEVRVEFRSGRGPVSTDYDIQGFDTVILNYGTDIPNLKGDHKRYLYGPGSIHVAHSNHEHLDVSDLEAAVESYRILISEALQMGRSSSLEL</sequence>
<dbReference type="Gene3D" id="3.40.630.10">
    <property type="entry name" value="Zn peptidases"/>
    <property type="match status" value="1"/>
</dbReference>
<dbReference type="GO" id="GO:0016787">
    <property type="term" value="F:hydrolase activity"/>
    <property type="evidence" value="ECO:0007669"/>
    <property type="project" value="UniProtKB-KW"/>
</dbReference>
<dbReference type="PANTHER" id="PTHR43808:SF8">
    <property type="entry name" value="PEPTIDASE M20 DIMERISATION DOMAIN-CONTAINING PROTEIN"/>
    <property type="match status" value="1"/>
</dbReference>
<dbReference type="PROSITE" id="PS00758">
    <property type="entry name" value="ARGE_DAPE_CPG2_1"/>
    <property type="match status" value="1"/>
</dbReference>